<dbReference type="GO" id="GO:0005262">
    <property type="term" value="F:calcium channel activity"/>
    <property type="evidence" value="ECO:0007669"/>
    <property type="project" value="InterPro"/>
</dbReference>
<dbReference type="PANTHER" id="PTHR39142:SF1">
    <property type="entry name" value="AEL197CP"/>
    <property type="match status" value="1"/>
</dbReference>
<sequence>MRLLYKSLQCQLTAVVTAAAIIPSVFATTPHARTHPHVTDILSDGAEADEDPSVRATDITNGAGLPFALDSFNGLELRNDVDDEEEGDYIGLDLVRRAPPADSTSMANNNFEPGTVKIGGIQYWYVPASVINGPHGVKGAGLPQYVDSDGSNLTHQEANELRRRDGKLNKRASTLYLSLVTCSRPTTNVTGEEGSFPQLKMYVSQSDDLKEPGPGKDDSLQTVMTSDKGFLGMDLEADSDVWISVAADNTTSYSGSYSYNIAASIDEPYYNVVADHPFLYFVDSDQSAALLVTNNLTQSEPGSQNFKDWMSVDPPYTMFAHNINDTSLSGMESSFCAVNTLSTVISNPSNTGMTSRGLGNKPKEQFYVQGLKPSSTYIGILGMVGNSTKNGVGNNITGGGGIVWQPMNFTTKTDDNCAVLFNLTFCEEVAYAVPSNPNKTVEELRQIYDNYTHKYYQNFNYSLQQIQCNASQESMFSLAVNCTDCAQEYKQWLCSVSIPRCADFTSNETYLRVRNAGQDFINGSSLPENDPFRWSVITNQSRNPIIDSEIKPGPYKEILPCNYICHDMVKACPAALGFGCPSGSYMNASYGAPSSNGDITCSYLGAAYFLSVGAKLGIWGSVYMLICIWGAWWLIL</sequence>
<keyword evidence="1" id="KW-0472">Membrane</keyword>
<evidence type="ECO:0000313" key="4">
    <source>
        <dbReference type="Proteomes" id="UP001149165"/>
    </source>
</evidence>
<reference evidence="3" key="1">
    <citation type="submission" date="2022-11" db="EMBL/GenBank/DDBJ databases">
        <authorList>
            <person name="Petersen C."/>
        </authorList>
    </citation>
    <scope>NUCLEOTIDE SEQUENCE</scope>
    <source>
        <strain evidence="3">IBT 30069</strain>
    </source>
</reference>
<proteinExistence type="predicted"/>
<protein>
    <recommendedName>
        <fullName evidence="5">Stretch-activated cation channel Mid1</fullName>
    </recommendedName>
</protein>
<keyword evidence="1" id="KW-1133">Transmembrane helix</keyword>
<reference evidence="3" key="2">
    <citation type="journal article" date="2023" name="IMA Fungus">
        <title>Comparative genomic study of the Penicillium genus elucidates a diverse pangenome and 15 lateral gene transfer events.</title>
        <authorList>
            <person name="Petersen C."/>
            <person name="Sorensen T."/>
            <person name="Nielsen M.R."/>
            <person name="Sondergaard T.E."/>
            <person name="Sorensen J.L."/>
            <person name="Fitzpatrick D.A."/>
            <person name="Frisvad J.C."/>
            <person name="Nielsen K.L."/>
        </authorList>
    </citation>
    <scope>NUCLEOTIDE SEQUENCE</scope>
    <source>
        <strain evidence="3">IBT 30069</strain>
    </source>
</reference>
<feature type="signal peptide" evidence="2">
    <location>
        <begin position="1"/>
        <end position="27"/>
    </location>
</feature>
<feature type="transmembrane region" description="Helical" evidence="1">
    <location>
        <begin position="616"/>
        <end position="635"/>
    </location>
</feature>
<comment type="caution">
    <text evidence="3">The sequence shown here is derived from an EMBL/GenBank/DDBJ whole genome shotgun (WGS) entry which is preliminary data.</text>
</comment>
<evidence type="ECO:0000256" key="1">
    <source>
        <dbReference type="SAM" id="Phobius"/>
    </source>
</evidence>
<accession>A0A9W9EFW0</accession>
<dbReference type="InterPro" id="IPR024338">
    <property type="entry name" value="MID1/Yam8"/>
</dbReference>
<dbReference type="PANTHER" id="PTHR39142">
    <property type="entry name" value="MID1P"/>
    <property type="match status" value="1"/>
</dbReference>
<name>A0A9W9EFW0_9EURO</name>
<feature type="chain" id="PRO_5040832656" description="Stretch-activated cation channel Mid1" evidence="2">
    <location>
        <begin position="28"/>
        <end position="636"/>
    </location>
</feature>
<evidence type="ECO:0008006" key="5">
    <source>
        <dbReference type="Google" id="ProtNLM"/>
    </source>
</evidence>
<organism evidence="3 4">
    <name type="scientific">Penicillium angulare</name>
    <dbReference type="NCBI Taxonomy" id="116970"/>
    <lineage>
        <taxon>Eukaryota</taxon>
        <taxon>Fungi</taxon>
        <taxon>Dikarya</taxon>
        <taxon>Ascomycota</taxon>
        <taxon>Pezizomycotina</taxon>
        <taxon>Eurotiomycetes</taxon>
        <taxon>Eurotiomycetidae</taxon>
        <taxon>Eurotiales</taxon>
        <taxon>Aspergillaceae</taxon>
        <taxon>Penicillium</taxon>
    </lineage>
</organism>
<evidence type="ECO:0000313" key="3">
    <source>
        <dbReference type="EMBL" id="KAJ5080990.1"/>
    </source>
</evidence>
<dbReference type="EMBL" id="JAPQKH010000012">
    <property type="protein sequence ID" value="KAJ5080990.1"/>
    <property type="molecule type" value="Genomic_DNA"/>
</dbReference>
<keyword evidence="2" id="KW-0732">Signal</keyword>
<keyword evidence="4" id="KW-1185">Reference proteome</keyword>
<dbReference type="AlphaFoldDB" id="A0A9W9EFW0"/>
<dbReference type="Pfam" id="PF12929">
    <property type="entry name" value="Mid1"/>
    <property type="match status" value="1"/>
</dbReference>
<evidence type="ECO:0000256" key="2">
    <source>
        <dbReference type="SAM" id="SignalP"/>
    </source>
</evidence>
<gene>
    <name evidence="3" type="ORF">N7456_013700</name>
</gene>
<keyword evidence="1" id="KW-0812">Transmembrane</keyword>
<dbReference type="Proteomes" id="UP001149165">
    <property type="component" value="Unassembled WGS sequence"/>
</dbReference>
<dbReference type="GO" id="GO:0098703">
    <property type="term" value="P:calcium ion import across plasma membrane"/>
    <property type="evidence" value="ECO:0007669"/>
    <property type="project" value="InterPro"/>
</dbReference>
<dbReference type="OrthoDB" id="5405745at2759"/>